<dbReference type="Pfam" id="PF01687">
    <property type="entry name" value="Flavokinase"/>
    <property type="match status" value="1"/>
</dbReference>
<evidence type="ECO:0000256" key="12">
    <source>
        <dbReference type="ARBA" id="ARBA00047880"/>
    </source>
</evidence>
<evidence type="ECO:0000313" key="16">
    <source>
        <dbReference type="EMBL" id="GHF07757.1"/>
    </source>
</evidence>
<dbReference type="GO" id="GO:0003919">
    <property type="term" value="F:FMN adenylyltransferase activity"/>
    <property type="evidence" value="ECO:0007669"/>
    <property type="project" value="UniProtKB-UniRule"/>
</dbReference>
<evidence type="ECO:0000256" key="3">
    <source>
        <dbReference type="ARBA" id="ARBA00022630"/>
    </source>
</evidence>
<evidence type="ECO:0000256" key="2">
    <source>
        <dbReference type="ARBA" id="ARBA00005201"/>
    </source>
</evidence>
<dbReference type="UniPathway" id="UPA00277">
    <property type="reaction ID" value="UER00407"/>
</dbReference>
<evidence type="ECO:0000256" key="6">
    <source>
        <dbReference type="ARBA" id="ARBA00022695"/>
    </source>
</evidence>
<keyword evidence="9 14" id="KW-0274">FAD</keyword>
<dbReference type="PIRSF" id="PIRSF004491">
    <property type="entry name" value="FAD_Synth"/>
    <property type="match status" value="1"/>
</dbReference>
<evidence type="ECO:0000256" key="11">
    <source>
        <dbReference type="ARBA" id="ARBA00023268"/>
    </source>
</evidence>
<evidence type="ECO:0000256" key="5">
    <source>
        <dbReference type="ARBA" id="ARBA00022679"/>
    </source>
</evidence>
<organism evidence="16 17">
    <name type="scientific">Pseudolysinimonas yzui</name>
    <dbReference type="NCBI Taxonomy" id="2708254"/>
    <lineage>
        <taxon>Bacteria</taxon>
        <taxon>Bacillati</taxon>
        <taxon>Actinomycetota</taxon>
        <taxon>Actinomycetes</taxon>
        <taxon>Micrococcales</taxon>
        <taxon>Microbacteriaceae</taxon>
        <taxon>Pseudolysinimonas</taxon>
    </lineage>
</organism>
<evidence type="ECO:0000256" key="10">
    <source>
        <dbReference type="ARBA" id="ARBA00022840"/>
    </source>
</evidence>
<dbReference type="InterPro" id="IPR023465">
    <property type="entry name" value="Riboflavin_kinase_dom_sf"/>
</dbReference>
<dbReference type="FunFam" id="3.40.50.620:FF:000021">
    <property type="entry name" value="Riboflavin biosynthesis protein"/>
    <property type="match status" value="1"/>
</dbReference>
<dbReference type="EMBL" id="BNAI01000001">
    <property type="protein sequence ID" value="GHF07757.1"/>
    <property type="molecule type" value="Genomic_DNA"/>
</dbReference>
<keyword evidence="5 14" id="KW-0808">Transferase</keyword>
<dbReference type="EC" id="2.7.7.2" evidence="14"/>
<sequence>MQLFNGLGAVPPGFGPSAVTVGKFDGVHLGHRGVLTQLTSLAADRGLLPVVATFDRHPFALLRPDDCPEALVSNAQRADLLAESDVAATLVLEFNRELSELPPIAFAERILHDALDARLVLVGTDFRFGHRGEGRIDSMREHGRIFGFEVVLLEDVLVDGRRVSSTNIRQHLSAGEVREAAKLLGRYPRVRSTVVHGDAIGREIGFPTANLDPAMEGFLPADGVYAAWAWIDGVRHGAAVSIGNNPTFDGIPARRTEAHLIDTSLDAYGKTIELDFVEYLRPMVKFDGVPTLVAALAADTERIRALLAEEAGLGSDPAPDAPRP</sequence>
<dbReference type="NCBIfam" id="NF004160">
    <property type="entry name" value="PRK05627.1-3"/>
    <property type="match status" value="1"/>
</dbReference>
<dbReference type="SMART" id="SM00904">
    <property type="entry name" value="Flavokinase"/>
    <property type="match status" value="1"/>
</dbReference>
<keyword evidence="6 14" id="KW-0548">Nucleotidyltransferase</keyword>
<keyword evidence="17" id="KW-1185">Reference proteome</keyword>
<reference evidence="16" key="2">
    <citation type="submission" date="2020-09" db="EMBL/GenBank/DDBJ databases">
        <authorList>
            <person name="Sun Q."/>
            <person name="Zhou Y."/>
        </authorList>
    </citation>
    <scope>NUCLEOTIDE SEQUENCE</scope>
    <source>
        <strain evidence="16">CGMCC 1.16548</strain>
    </source>
</reference>
<feature type="domain" description="Riboflavin kinase" evidence="15">
    <location>
        <begin position="183"/>
        <end position="308"/>
    </location>
</feature>
<keyword evidence="7 14" id="KW-0547">Nucleotide-binding</keyword>
<evidence type="ECO:0000259" key="15">
    <source>
        <dbReference type="SMART" id="SM00904"/>
    </source>
</evidence>
<reference evidence="16" key="1">
    <citation type="journal article" date="2014" name="Int. J. Syst. Evol. Microbiol.">
        <title>Complete genome sequence of Corynebacterium casei LMG S-19264T (=DSM 44701T), isolated from a smear-ripened cheese.</title>
        <authorList>
            <consortium name="US DOE Joint Genome Institute (JGI-PGF)"/>
            <person name="Walter F."/>
            <person name="Albersmeier A."/>
            <person name="Kalinowski J."/>
            <person name="Ruckert C."/>
        </authorList>
    </citation>
    <scope>NUCLEOTIDE SEQUENCE</scope>
    <source>
        <strain evidence="16">CGMCC 1.16548</strain>
    </source>
</reference>
<dbReference type="InterPro" id="IPR015864">
    <property type="entry name" value="FAD_synthase"/>
</dbReference>
<keyword evidence="3 14" id="KW-0285">Flavoprotein</keyword>
<dbReference type="GO" id="GO:0009398">
    <property type="term" value="P:FMN biosynthetic process"/>
    <property type="evidence" value="ECO:0007669"/>
    <property type="project" value="UniProtKB-UniRule"/>
</dbReference>
<dbReference type="GO" id="GO:0005524">
    <property type="term" value="F:ATP binding"/>
    <property type="evidence" value="ECO:0007669"/>
    <property type="project" value="UniProtKB-UniRule"/>
</dbReference>
<keyword evidence="10 14" id="KW-0067">ATP-binding</keyword>
<evidence type="ECO:0000256" key="7">
    <source>
        <dbReference type="ARBA" id="ARBA00022741"/>
    </source>
</evidence>
<name>A0A8J3GNK6_9MICO</name>
<dbReference type="CDD" id="cd02064">
    <property type="entry name" value="FAD_synthetase_N"/>
    <property type="match status" value="1"/>
</dbReference>
<dbReference type="EC" id="2.7.1.26" evidence="14"/>
<dbReference type="InterPro" id="IPR014729">
    <property type="entry name" value="Rossmann-like_a/b/a_fold"/>
</dbReference>
<evidence type="ECO:0000256" key="9">
    <source>
        <dbReference type="ARBA" id="ARBA00022827"/>
    </source>
</evidence>
<dbReference type="NCBIfam" id="TIGR00083">
    <property type="entry name" value="ribF"/>
    <property type="match status" value="1"/>
</dbReference>
<proteinExistence type="inferred from homology"/>
<keyword evidence="11" id="KW-0511">Multifunctional enzyme</keyword>
<protein>
    <recommendedName>
        <fullName evidence="14">Riboflavin biosynthesis protein</fullName>
    </recommendedName>
    <domain>
        <recommendedName>
            <fullName evidence="14">Riboflavin kinase</fullName>
            <ecNumber evidence="14">2.7.1.26</ecNumber>
        </recommendedName>
        <alternativeName>
            <fullName evidence="14">Flavokinase</fullName>
        </alternativeName>
    </domain>
    <domain>
        <recommendedName>
            <fullName evidence="14">FMN adenylyltransferase</fullName>
            <ecNumber evidence="14">2.7.7.2</ecNumber>
        </recommendedName>
        <alternativeName>
            <fullName evidence="14">FAD pyrophosphorylase</fullName>
        </alternativeName>
        <alternativeName>
            <fullName evidence="14">FAD synthase</fullName>
        </alternativeName>
    </domain>
</protein>
<dbReference type="Gene3D" id="2.40.30.30">
    <property type="entry name" value="Riboflavin kinase-like"/>
    <property type="match status" value="1"/>
</dbReference>
<dbReference type="PANTHER" id="PTHR22749:SF6">
    <property type="entry name" value="RIBOFLAVIN KINASE"/>
    <property type="match status" value="1"/>
</dbReference>
<comment type="similarity">
    <text evidence="14">Belongs to the ribF family.</text>
</comment>
<dbReference type="Proteomes" id="UP000617531">
    <property type="component" value="Unassembled WGS sequence"/>
</dbReference>
<evidence type="ECO:0000256" key="1">
    <source>
        <dbReference type="ARBA" id="ARBA00004726"/>
    </source>
</evidence>
<dbReference type="SUPFAM" id="SSF82114">
    <property type="entry name" value="Riboflavin kinase-like"/>
    <property type="match status" value="1"/>
</dbReference>
<gene>
    <name evidence="16" type="ORF">GCM10011600_05600</name>
</gene>
<dbReference type="GO" id="GO:0006747">
    <property type="term" value="P:FAD biosynthetic process"/>
    <property type="evidence" value="ECO:0007669"/>
    <property type="project" value="UniProtKB-UniRule"/>
</dbReference>
<dbReference type="SUPFAM" id="SSF52374">
    <property type="entry name" value="Nucleotidylyl transferase"/>
    <property type="match status" value="1"/>
</dbReference>
<dbReference type="InterPro" id="IPR015865">
    <property type="entry name" value="Riboflavin_kinase_bac/euk"/>
</dbReference>
<evidence type="ECO:0000313" key="17">
    <source>
        <dbReference type="Proteomes" id="UP000617531"/>
    </source>
</evidence>
<dbReference type="PANTHER" id="PTHR22749">
    <property type="entry name" value="RIBOFLAVIN KINASE/FMN ADENYLYLTRANSFERASE"/>
    <property type="match status" value="1"/>
</dbReference>
<dbReference type="InterPro" id="IPR002606">
    <property type="entry name" value="Riboflavin_kinase_bac"/>
</dbReference>
<dbReference type="GO" id="GO:0008531">
    <property type="term" value="F:riboflavin kinase activity"/>
    <property type="evidence" value="ECO:0007669"/>
    <property type="project" value="UniProtKB-UniRule"/>
</dbReference>
<dbReference type="Pfam" id="PF06574">
    <property type="entry name" value="FAD_syn"/>
    <property type="match status" value="1"/>
</dbReference>
<dbReference type="Gene3D" id="3.40.50.620">
    <property type="entry name" value="HUPs"/>
    <property type="match status" value="1"/>
</dbReference>
<evidence type="ECO:0000256" key="14">
    <source>
        <dbReference type="PIRNR" id="PIRNR004491"/>
    </source>
</evidence>
<comment type="catalytic activity">
    <reaction evidence="13 14">
        <text>FMN + ATP + H(+) = FAD + diphosphate</text>
        <dbReference type="Rhea" id="RHEA:17237"/>
        <dbReference type="ChEBI" id="CHEBI:15378"/>
        <dbReference type="ChEBI" id="CHEBI:30616"/>
        <dbReference type="ChEBI" id="CHEBI:33019"/>
        <dbReference type="ChEBI" id="CHEBI:57692"/>
        <dbReference type="ChEBI" id="CHEBI:58210"/>
        <dbReference type="EC" id="2.7.7.2"/>
    </reaction>
</comment>
<comment type="pathway">
    <text evidence="1 14">Cofactor biosynthesis; FAD biosynthesis; FAD from FMN: step 1/1.</text>
</comment>
<keyword evidence="4 14" id="KW-0288">FMN</keyword>
<comment type="catalytic activity">
    <reaction evidence="12 14">
        <text>riboflavin + ATP = FMN + ADP + H(+)</text>
        <dbReference type="Rhea" id="RHEA:14357"/>
        <dbReference type="ChEBI" id="CHEBI:15378"/>
        <dbReference type="ChEBI" id="CHEBI:30616"/>
        <dbReference type="ChEBI" id="CHEBI:57986"/>
        <dbReference type="ChEBI" id="CHEBI:58210"/>
        <dbReference type="ChEBI" id="CHEBI:456216"/>
        <dbReference type="EC" id="2.7.1.26"/>
    </reaction>
</comment>
<accession>A0A8J3GNK6</accession>
<evidence type="ECO:0000256" key="4">
    <source>
        <dbReference type="ARBA" id="ARBA00022643"/>
    </source>
</evidence>
<evidence type="ECO:0000256" key="8">
    <source>
        <dbReference type="ARBA" id="ARBA00022777"/>
    </source>
</evidence>
<comment type="caution">
    <text evidence="16">The sequence shown here is derived from an EMBL/GenBank/DDBJ whole genome shotgun (WGS) entry which is preliminary data.</text>
</comment>
<dbReference type="AlphaFoldDB" id="A0A8J3GNK6"/>
<dbReference type="UniPathway" id="UPA00276">
    <property type="reaction ID" value="UER00406"/>
</dbReference>
<keyword evidence="8 14" id="KW-0418">Kinase</keyword>
<comment type="pathway">
    <text evidence="2 14">Cofactor biosynthesis; FMN biosynthesis; FMN from riboflavin (ATP route): step 1/1.</text>
</comment>
<dbReference type="GO" id="GO:0009231">
    <property type="term" value="P:riboflavin biosynthetic process"/>
    <property type="evidence" value="ECO:0007669"/>
    <property type="project" value="InterPro"/>
</dbReference>
<dbReference type="InterPro" id="IPR023468">
    <property type="entry name" value="Riboflavin_kinase"/>
</dbReference>
<evidence type="ECO:0000256" key="13">
    <source>
        <dbReference type="ARBA" id="ARBA00049494"/>
    </source>
</evidence>